<accession>A0A7I9V7D4</accession>
<dbReference type="Proteomes" id="UP000444960">
    <property type="component" value="Unassembled WGS sequence"/>
</dbReference>
<gene>
    <name evidence="2" type="ORF">nbrc107696_14360</name>
</gene>
<name>A0A7I9V7D4_9ACTN</name>
<protein>
    <submittedName>
        <fullName evidence="2">Uncharacterized protein</fullName>
    </submittedName>
</protein>
<evidence type="ECO:0000313" key="2">
    <source>
        <dbReference type="EMBL" id="GEE00990.1"/>
    </source>
</evidence>
<evidence type="ECO:0000313" key="3">
    <source>
        <dbReference type="Proteomes" id="UP000444960"/>
    </source>
</evidence>
<keyword evidence="3" id="KW-1185">Reference proteome</keyword>
<proteinExistence type="predicted"/>
<organism evidence="2 3">
    <name type="scientific">Gordonia spumicola</name>
    <dbReference type="NCBI Taxonomy" id="589161"/>
    <lineage>
        <taxon>Bacteria</taxon>
        <taxon>Bacillati</taxon>
        <taxon>Actinomycetota</taxon>
        <taxon>Actinomycetes</taxon>
        <taxon>Mycobacteriales</taxon>
        <taxon>Gordoniaceae</taxon>
        <taxon>Gordonia</taxon>
    </lineage>
</organism>
<dbReference type="RefSeq" id="WP_186349735.1">
    <property type="nucleotide sequence ID" value="NZ_BJOV01000003.1"/>
</dbReference>
<feature type="compositionally biased region" description="Basic and acidic residues" evidence="1">
    <location>
        <begin position="35"/>
        <end position="56"/>
    </location>
</feature>
<sequence length="56" mass="6625">MTSESTTFDEADWERRRRLDAVFGDDLPEQIVEPGESRHTARGRDWYDENRPPHHG</sequence>
<dbReference type="AlphaFoldDB" id="A0A7I9V7D4"/>
<reference evidence="3" key="1">
    <citation type="submission" date="2019-06" db="EMBL/GenBank/DDBJ databases">
        <title>Gordonia isolated from sludge of a wastewater treatment plant.</title>
        <authorList>
            <person name="Tamura T."/>
            <person name="Aoyama K."/>
            <person name="Kang Y."/>
            <person name="Saito S."/>
            <person name="Akiyama N."/>
            <person name="Yazawa K."/>
            <person name="Gonoi T."/>
            <person name="Mikami Y."/>
        </authorList>
    </citation>
    <scope>NUCLEOTIDE SEQUENCE [LARGE SCALE GENOMIC DNA]</scope>
    <source>
        <strain evidence="3">NBRC 107696</strain>
    </source>
</reference>
<feature type="region of interest" description="Disordered" evidence="1">
    <location>
        <begin position="22"/>
        <end position="56"/>
    </location>
</feature>
<dbReference type="EMBL" id="BJOV01000003">
    <property type="protein sequence ID" value="GEE00990.1"/>
    <property type="molecule type" value="Genomic_DNA"/>
</dbReference>
<comment type="caution">
    <text evidence="2">The sequence shown here is derived from an EMBL/GenBank/DDBJ whole genome shotgun (WGS) entry which is preliminary data.</text>
</comment>
<evidence type="ECO:0000256" key="1">
    <source>
        <dbReference type="SAM" id="MobiDB-lite"/>
    </source>
</evidence>